<evidence type="ECO:0000256" key="1">
    <source>
        <dbReference type="SAM" id="Coils"/>
    </source>
</evidence>
<dbReference type="PANTHER" id="PTHR31540:SF1">
    <property type="entry name" value="CENTROSOMAL PROTEIN OF 131 KDA"/>
    <property type="match status" value="1"/>
</dbReference>
<accession>A0ABM1MPC8</accession>
<dbReference type="InterPro" id="IPR030465">
    <property type="entry name" value="CEP131"/>
</dbReference>
<name>A0ABM1MPC8_NICVS</name>
<reference evidence="4" key="1">
    <citation type="submission" date="2025-08" db="UniProtKB">
        <authorList>
            <consortium name="RefSeq"/>
        </authorList>
    </citation>
    <scope>IDENTIFICATION</scope>
    <source>
        <tissue evidence="4">Whole Larva</tissue>
    </source>
</reference>
<feature type="compositionally biased region" description="Basic and acidic residues" evidence="2">
    <location>
        <begin position="1"/>
        <end position="12"/>
    </location>
</feature>
<feature type="coiled-coil region" evidence="1">
    <location>
        <begin position="435"/>
        <end position="465"/>
    </location>
</feature>
<keyword evidence="3" id="KW-1185">Reference proteome</keyword>
<dbReference type="Proteomes" id="UP000695000">
    <property type="component" value="Unplaced"/>
</dbReference>
<dbReference type="GeneID" id="108562558"/>
<proteinExistence type="predicted"/>
<evidence type="ECO:0000313" key="4">
    <source>
        <dbReference type="RefSeq" id="XP_017776428.1"/>
    </source>
</evidence>
<feature type="region of interest" description="Disordered" evidence="2">
    <location>
        <begin position="1"/>
        <end position="23"/>
    </location>
</feature>
<evidence type="ECO:0000313" key="3">
    <source>
        <dbReference type="Proteomes" id="UP000695000"/>
    </source>
</evidence>
<feature type="coiled-coil region" evidence="1">
    <location>
        <begin position="579"/>
        <end position="628"/>
    </location>
</feature>
<organism evidence="3 4">
    <name type="scientific">Nicrophorus vespilloides</name>
    <name type="common">Boreal carrion beetle</name>
    <dbReference type="NCBI Taxonomy" id="110193"/>
    <lineage>
        <taxon>Eukaryota</taxon>
        <taxon>Metazoa</taxon>
        <taxon>Ecdysozoa</taxon>
        <taxon>Arthropoda</taxon>
        <taxon>Hexapoda</taxon>
        <taxon>Insecta</taxon>
        <taxon>Pterygota</taxon>
        <taxon>Neoptera</taxon>
        <taxon>Endopterygota</taxon>
        <taxon>Coleoptera</taxon>
        <taxon>Polyphaga</taxon>
        <taxon>Staphyliniformia</taxon>
        <taxon>Silphidae</taxon>
        <taxon>Nicrophorinae</taxon>
        <taxon>Nicrophorus</taxon>
    </lineage>
</organism>
<feature type="coiled-coil region" evidence="1">
    <location>
        <begin position="327"/>
        <end position="354"/>
    </location>
</feature>
<dbReference type="RefSeq" id="XP_017776428.1">
    <property type="nucleotide sequence ID" value="XM_017920939.1"/>
</dbReference>
<feature type="compositionally biased region" description="Polar residues" evidence="2">
    <location>
        <begin position="118"/>
        <end position="131"/>
    </location>
</feature>
<gene>
    <name evidence="4" type="primary">LOC108562558</name>
</gene>
<feature type="coiled-coil region" evidence="1">
    <location>
        <begin position="266"/>
        <end position="300"/>
    </location>
</feature>
<feature type="region of interest" description="Disordered" evidence="2">
    <location>
        <begin position="106"/>
        <end position="137"/>
    </location>
</feature>
<protein>
    <submittedName>
        <fullName evidence="4">Centrosomal protein of 131 kDa</fullName>
    </submittedName>
</protein>
<dbReference type="PANTHER" id="PTHR31540">
    <property type="entry name" value="CENTROSOMAL PROTEIN OF 131 KDA"/>
    <property type="match status" value="1"/>
</dbReference>
<evidence type="ECO:0000256" key="2">
    <source>
        <dbReference type="SAM" id="MobiDB-lite"/>
    </source>
</evidence>
<keyword evidence="1" id="KW-0175">Coiled coil</keyword>
<feature type="coiled-coil region" evidence="1">
    <location>
        <begin position="683"/>
        <end position="710"/>
    </location>
</feature>
<sequence length="757" mass="88182">MNIKTKAEKDCGSKFTPRSAKSDYQSEIKDNILKHKKQENCKSDDVKAIERIKKKKNELSFVRFVGESDKTLNFEASGKSKVKQCKKKEPKVKFISTLVRSEVDFENERDDGKESETWVAQTSESEDSVGTSEKDDASSYDEIADILEVLEAESKKSQSNIECMKNILTEELSATINTVNIKPLEKVQASKIDEVPNQVKQSGKSANFKDILCFLDEVEKSSSDSICNAKHRLSLATEMIDGIRLDTIPKADDLLLLNSEELSNQIIDLNLRLKEKSSSIKMLQDELSAVREQAIKTTKQTDTLIKDKLKTQKDETDGIIRRHQKFIDQLIVDKKSLNEKCESLVREMKALEDKFGANMRAAEHRHQVELQKVKEMQVAGEKIRRERWLDSKTQKIKEMTVKSIEPELQSMTVRHQQELADLRSLHKREIEDIELKNARKMQQQCEVLRQQLTEEREKALAHEREVIRLRYESLVESEEKGYQEQRKRLLHEHSNRLKECEAREAAAVTEKERAIKQTKEEYEDKLQGVIRRHEGEVKMLKETTEMEMETWRSNLRKQQECQIANREQSIRENCRRERDKEIEAVIERLEAEASDNRNQLEIATENRIRRLKEKFEKEIGDLESSEAESKAKYAETKGKLLETEDIVIGLKGNVKHLEIRLVDIQDLYEKLCSEKSTMREGLREEMRGEISSLQQEIERIKNDRDAELQQVYARVKVAVARKDEMFCELSRDHGALKEKCKYLESLLEQQRKEYLIK</sequence>